<evidence type="ECO:0000256" key="14">
    <source>
        <dbReference type="RuleBase" id="RU366014"/>
    </source>
</evidence>
<dbReference type="InterPro" id="IPR002008">
    <property type="entry name" value="DNA_pol_X_beta-like"/>
</dbReference>
<keyword evidence="6" id="KW-0235">DNA replication</keyword>
<accession>A0A9P6H2L2</accession>
<evidence type="ECO:0000256" key="5">
    <source>
        <dbReference type="ARBA" id="ARBA00022695"/>
    </source>
</evidence>
<dbReference type="Gene3D" id="1.10.150.110">
    <property type="entry name" value="DNA polymerase beta, N-terminal domain-like"/>
    <property type="match status" value="1"/>
</dbReference>
<evidence type="ECO:0000256" key="11">
    <source>
        <dbReference type="ARBA" id="ARBA00023239"/>
    </source>
</evidence>
<evidence type="ECO:0000256" key="10">
    <source>
        <dbReference type="ARBA" id="ARBA00023204"/>
    </source>
</evidence>
<dbReference type="Gene3D" id="3.30.210.10">
    <property type="entry name" value="DNA polymerase, thumb domain"/>
    <property type="match status" value="1"/>
</dbReference>
<feature type="active site" description="Nucleophile; Schiff-base intermediate with DNA; for 5'-dRP lyase activity" evidence="13">
    <location>
        <position position="246"/>
    </location>
</feature>
<dbReference type="InterPro" id="IPR037160">
    <property type="entry name" value="DNA_Pol_thumb_sf"/>
</dbReference>
<keyword evidence="7 14" id="KW-0227">DNA damage</keyword>
<protein>
    <recommendedName>
        <fullName evidence="14">DNA polymerase</fullName>
        <ecNumber evidence="14">2.7.7.7</ecNumber>
    </recommendedName>
</protein>
<evidence type="ECO:0000256" key="8">
    <source>
        <dbReference type="ARBA" id="ARBA00022932"/>
    </source>
</evidence>
<keyword evidence="14" id="KW-0539">Nucleus</keyword>
<dbReference type="SUPFAM" id="SSF52113">
    <property type="entry name" value="BRCT domain"/>
    <property type="match status" value="1"/>
</dbReference>
<dbReference type="EMBL" id="WIUZ02000026">
    <property type="protein sequence ID" value="KAF9777864.1"/>
    <property type="molecule type" value="Genomic_DNA"/>
</dbReference>
<dbReference type="Gene3D" id="3.30.460.10">
    <property type="entry name" value="Beta Polymerase, domain 2"/>
    <property type="match status" value="1"/>
</dbReference>
<evidence type="ECO:0000313" key="18">
    <source>
        <dbReference type="Proteomes" id="UP000736335"/>
    </source>
</evidence>
<evidence type="ECO:0000256" key="1">
    <source>
        <dbReference type="ARBA" id="ARBA00001936"/>
    </source>
</evidence>
<keyword evidence="9" id="KW-0238">DNA-binding</keyword>
<gene>
    <name evidence="17" type="ORF">BJ322DRAFT_514143</name>
</gene>
<evidence type="ECO:0000259" key="16">
    <source>
        <dbReference type="PROSITE" id="PS50172"/>
    </source>
</evidence>
<dbReference type="InterPro" id="IPR027421">
    <property type="entry name" value="DNA_pol_lamdba_lyase_dom_sf"/>
</dbReference>
<keyword evidence="3" id="KW-0237">DNA synthesis</keyword>
<dbReference type="GO" id="GO:0003887">
    <property type="term" value="F:DNA-directed DNA polymerase activity"/>
    <property type="evidence" value="ECO:0007669"/>
    <property type="project" value="UniProtKB-UniRule"/>
</dbReference>
<evidence type="ECO:0000256" key="7">
    <source>
        <dbReference type="ARBA" id="ARBA00022763"/>
    </source>
</evidence>
<dbReference type="GO" id="GO:0003677">
    <property type="term" value="F:DNA binding"/>
    <property type="evidence" value="ECO:0007669"/>
    <property type="project" value="UniProtKB-UniRule"/>
</dbReference>
<reference evidence="17" key="2">
    <citation type="submission" date="2020-11" db="EMBL/GenBank/DDBJ databases">
        <authorList>
            <consortium name="DOE Joint Genome Institute"/>
            <person name="Kuo A."/>
            <person name="Miyauchi S."/>
            <person name="Kiss E."/>
            <person name="Drula E."/>
            <person name="Kohler A."/>
            <person name="Sanchez-Garcia M."/>
            <person name="Andreopoulos B."/>
            <person name="Barry K.W."/>
            <person name="Bonito G."/>
            <person name="Buee M."/>
            <person name="Carver A."/>
            <person name="Chen C."/>
            <person name="Cichocki N."/>
            <person name="Clum A."/>
            <person name="Culley D."/>
            <person name="Crous P.W."/>
            <person name="Fauchery L."/>
            <person name="Girlanda M."/>
            <person name="Hayes R."/>
            <person name="Keri Z."/>
            <person name="Labutti K."/>
            <person name="Lipzen A."/>
            <person name="Lombard V."/>
            <person name="Magnuson J."/>
            <person name="Maillard F."/>
            <person name="Morin E."/>
            <person name="Murat C."/>
            <person name="Nolan M."/>
            <person name="Ohm R."/>
            <person name="Pangilinan J."/>
            <person name="Pereira M."/>
            <person name="Perotto S."/>
            <person name="Peter M."/>
            <person name="Riley R."/>
            <person name="Sitrit Y."/>
            <person name="Stielow B."/>
            <person name="Szollosi G."/>
            <person name="Zifcakova L."/>
            <person name="Stursova M."/>
            <person name="Spatafora J.W."/>
            <person name="Tedersoo L."/>
            <person name="Vaario L.-M."/>
            <person name="Yamada A."/>
            <person name="Yan M."/>
            <person name="Wang P."/>
            <person name="Xu J."/>
            <person name="Bruns T."/>
            <person name="Baldrian P."/>
            <person name="Vilgalys R."/>
            <person name="Henrissat B."/>
            <person name="Grigoriev I.V."/>
            <person name="Hibbett D."/>
            <person name="Nagy L.G."/>
            <person name="Martin F.M."/>
        </authorList>
    </citation>
    <scope>NUCLEOTIDE SEQUENCE</scope>
    <source>
        <strain evidence="17">UH-Tt-Lm1</strain>
    </source>
</reference>
<dbReference type="InterPro" id="IPR029398">
    <property type="entry name" value="PolB_thumb"/>
</dbReference>
<dbReference type="PROSITE" id="PS50172">
    <property type="entry name" value="BRCT"/>
    <property type="match status" value="1"/>
</dbReference>
<dbReference type="GO" id="GO:0006260">
    <property type="term" value="P:DNA replication"/>
    <property type="evidence" value="ECO:0007669"/>
    <property type="project" value="UniProtKB-KW"/>
</dbReference>
<evidence type="ECO:0000256" key="15">
    <source>
        <dbReference type="SAM" id="MobiDB-lite"/>
    </source>
</evidence>
<keyword evidence="4 14" id="KW-0808">Transferase</keyword>
<comment type="cofactor">
    <cofactor evidence="1">
        <name>Mn(2+)</name>
        <dbReference type="ChEBI" id="CHEBI:29035"/>
    </cofactor>
</comment>
<dbReference type="Pfam" id="PF10391">
    <property type="entry name" value="DNA_pol_lambd_f"/>
    <property type="match status" value="1"/>
</dbReference>
<dbReference type="InterPro" id="IPR036420">
    <property type="entry name" value="BRCT_dom_sf"/>
</dbReference>
<dbReference type="AlphaFoldDB" id="A0A9P6H2L2"/>
<dbReference type="InterPro" id="IPR028207">
    <property type="entry name" value="DNA_pol_B_palm_palm"/>
</dbReference>
<evidence type="ECO:0000256" key="6">
    <source>
        <dbReference type="ARBA" id="ARBA00022705"/>
    </source>
</evidence>
<dbReference type="PROSITE" id="PS00522">
    <property type="entry name" value="DNA_POLYMERASE_X"/>
    <property type="match status" value="1"/>
</dbReference>
<organism evidence="17 18">
    <name type="scientific">Thelephora terrestris</name>
    <dbReference type="NCBI Taxonomy" id="56493"/>
    <lineage>
        <taxon>Eukaryota</taxon>
        <taxon>Fungi</taxon>
        <taxon>Dikarya</taxon>
        <taxon>Basidiomycota</taxon>
        <taxon>Agaricomycotina</taxon>
        <taxon>Agaricomycetes</taxon>
        <taxon>Thelephorales</taxon>
        <taxon>Thelephoraceae</taxon>
        <taxon>Thelephora</taxon>
    </lineage>
</organism>
<comment type="catalytic activity">
    <reaction evidence="12 14">
        <text>DNA(n) + a 2'-deoxyribonucleoside 5'-triphosphate = DNA(n+1) + diphosphate</text>
        <dbReference type="Rhea" id="RHEA:22508"/>
        <dbReference type="Rhea" id="RHEA-COMP:17339"/>
        <dbReference type="Rhea" id="RHEA-COMP:17340"/>
        <dbReference type="ChEBI" id="CHEBI:33019"/>
        <dbReference type="ChEBI" id="CHEBI:61560"/>
        <dbReference type="ChEBI" id="CHEBI:173112"/>
        <dbReference type="EC" id="2.7.7.7"/>
    </reaction>
</comment>
<dbReference type="Pfam" id="PF14716">
    <property type="entry name" value="HHH_8"/>
    <property type="match status" value="1"/>
</dbReference>
<dbReference type="GO" id="GO:0016829">
    <property type="term" value="F:lyase activity"/>
    <property type="evidence" value="ECO:0007669"/>
    <property type="project" value="UniProtKB-KW"/>
</dbReference>
<dbReference type="InterPro" id="IPR010996">
    <property type="entry name" value="HHH_MUS81"/>
</dbReference>
<dbReference type="InterPro" id="IPR002054">
    <property type="entry name" value="DNA-dir_DNA_pol_X"/>
</dbReference>
<dbReference type="Pfam" id="PF14792">
    <property type="entry name" value="DNA_pol_B_palm"/>
    <property type="match status" value="1"/>
</dbReference>
<dbReference type="SUPFAM" id="SSF81585">
    <property type="entry name" value="PsbU/PolX domain-like"/>
    <property type="match status" value="1"/>
</dbReference>
<comment type="function">
    <text evidence="14">DNA polymerase that functions in several pathways of DNA repair. Involved in base excision repair (BER) responsible for repair of lesions that give rise to abasic (AP) sites in DNA. Also contributes to DNA double-strand break repair by non-homologous end joining and homologous recombination. Has both template-dependent and template-independent (terminal transferase) DNA polymerase activities. Has also a 5'-deoxyribose-5-phosphate lyase (dRP lyase) activity.</text>
</comment>
<evidence type="ECO:0000256" key="9">
    <source>
        <dbReference type="ARBA" id="ARBA00023125"/>
    </source>
</evidence>
<comment type="subcellular location">
    <subcellularLocation>
        <location evidence="14">Nucleus</location>
    </subcellularLocation>
</comment>
<dbReference type="InterPro" id="IPR001357">
    <property type="entry name" value="BRCT_dom"/>
</dbReference>
<dbReference type="SUPFAM" id="SSF81301">
    <property type="entry name" value="Nucleotidyltransferase"/>
    <property type="match status" value="1"/>
</dbReference>
<dbReference type="InterPro" id="IPR019843">
    <property type="entry name" value="DNA_pol-X_BS"/>
</dbReference>
<comment type="similarity">
    <text evidence="2 14">Belongs to the DNA polymerase type-X family.</text>
</comment>
<dbReference type="InterPro" id="IPR022312">
    <property type="entry name" value="DNA_pol_X"/>
</dbReference>
<evidence type="ECO:0000256" key="4">
    <source>
        <dbReference type="ARBA" id="ARBA00022679"/>
    </source>
</evidence>
<dbReference type="PRINTS" id="PR00869">
    <property type="entry name" value="DNAPOLX"/>
</dbReference>
<keyword evidence="5 14" id="KW-0548">Nucleotidyltransferase</keyword>
<dbReference type="FunFam" id="3.30.210.10:FF:000005">
    <property type="entry name" value="DNA polymerase IV"/>
    <property type="match status" value="1"/>
</dbReference>
<keyword evidence="18" id="KW-1185">Reference proteome</keyword>
<reference evidence="17" key="1">
    <citation type="journal article" date="2020" name="Nat. Commun.">
        <title>Large-scale genome sequencing of mycorrhizal fungi provides insights into the early evolution of symbiotic traits.</title>
        <authorList>
            <person name="Miyauchi S."/>
            <person name="Kiss E."/>
            <person name="Kuo A."/>
            <person name="Drula E."/>
            <person name="Kohler A."/>
            <person name="Sanchez-Garcia M."/>
            <person name="Morin E."/>
            <person name="Andreopoulos B."/>
            <person name="Barry K.W."/>
            <person name="Bonito G."/>
            <person name="Buee M."/>
            <person name="Carver A."/>
            <person name="Chen C."/>
            <person name="Cichocki N."/>
            <person name="Clum A."/>
            <person name="Culley D."/>
            <person name="Crous P.W."/>
            <person name="Fauchery L."/>
            <person name="Girlanda M."/>
            <person name="Hayes R.D."/>
            <person name="Keri Z."/>
            <person name="LaButti K."/>
            <person name="Lipzen A."/>
            <person name="Lombard V."/>
            <person name="Magnuson J."/>
            <person name="Maillard F."/>
            <person name="Murat C."/>
            <person name="Nolan M."/>
            <person name="Ohm R.A."/>
            <person name="Pangilinan J."/>
            <person name="Pereira M.F."/>
            <person name="Perotto S."/>
            <person name="Peter M."/>
            <person name="Pfister S."/>
            <person name="Riley R."/>
            <person name="Sitrit Y."/>
            <person name="Stielow J.B."/>
            <person name="Szollosi G."/>
            <person name="Zifcakova L."/>
            <person name="Stursova M."/>
            <person name="Spatafora J.W."/>
            <person name="Tedersoo L."/>
            <person name="Vaario L.M."/>
            <person name="Yamada A."/>
            <person name="Yan M."/>
            <person name="Wang P."/>
            <person name="Xu J."/>
            <person name="Bruns T."/>
            <person name="Baldrian P."/>
            <person name="Vilgalys R."/>
            <person name="Dunand C."/>
            <person name="Henrissat B."/>
            <person name="Grigoriev I.V."/>
            <person name="Hibbett D."/>
            <person name="Nagy L.G."/>
            <person name="Martin F.M."/>
        </authorList>
    </citation>
    <scope>NUCLEOTIDE SEQUENCE</scope>
    <source>
        <strain evidence="17">UH-Tt-Lm1</strain>
    </source>
</reference>
<dbReference type="GO" id="GO:0006303">
    <property type="term" value="P:double-strand break repair via nonhomologous end joining"/>
    <property type="evidence" value="ECO:0007669"/>
    <property type="project" value="TreeGrafter"/>
</dbReference>
<dbReference type="Proteomes" id="UP000736335">
    <property type="component" value="Unassembled WGS sequence"/>
</dbReference>
<dbReference type="SMART" id="SM00483">
    <property type="entry name" value="POLXc"/>
    <property type="match status" value="1"/>
</dbReference>
<evidence type="ECO:0000256" key="3">
    <source>
        <dbReference type="ARBA" id="ARBA00022634"/>
    </source>
</evidence>
<dbReference type="PANTHER" id="PTHR11276:SF28">
    <property type="entry name" value="DNA POLYMERASE LAMBDA"/>
    <property type="match status" value="1"/>
</dbReference>
<evidence type="ECO:0000256" key="2">
    <source>
        <dbReference type="ARBA" id="ARBA00008323"/>
    </source>
</evidence>
<dbReference type="OrthoDB" id="205514at2759"/>
<feature type="domain" description="BRCT" evidence="16">
    <location>
        <begin position="44"/>
        <end position="138"/>
    </location>
</feature>
<evidence type="ECO:0000313" key="17">
    <source>
        <dbReference type="EMBL" id="KAF9777864.1"/>
    </source>
</evidence>
<evidence type="ECO:0000256" key="12">
    <source>
        <dbReference type="ARBA" id="ARBA00049244"/>
    </source>
</evidence>
<sequence length="536" mass="60323">MPRFKRTRSKVDETDSESGGSPTIGKRSNKRNKLTENAPATDCPPRSLPQKLAVYIVAAKLESNRIKELSNLVEESTEYSLAKNAGEADVIVTGTGVRERLERSVPVAIIDQKPILKPEWLEKSIKEGKRQPYHQYQALYLSQDEAANGVELPDDHYDRTIVTSAQAALSPSAKYACQRQSPLVCPNQDLVEQLAVLKRARELDLNWESALSYARAIASIKAYPRKIQSAKEARKLAYVGDKTELKVIREYLKSGQISETKSILEGEKYRVLMEFSSIYGIGPMTAQVLYARRCRTLEDVKRFYKDPDNAALEIEEDDDDEDEEKNVRVPERWIEVSLALKDDLSIKIPRREVEQVARMVMHELEEIQPGCLHTIAGGYRRGKRESNDIDIVITHPAADANRVRELCQEFTDVLSKKGLVTHLMTLTGQHSPSSSPAGVIAKAFTIFSLPGSGRSRRLDLIFAVPDVYWTAVVGWTGSTMFQRDLRLHAKSKDLKFDSSGITRRTDESVIIAHSEKDVFEILGLPYIHPTMRNADP</sequence>
<feature type="region of interest" description="Disordered" evidence="15">
    <location>
        <begin position="1"/>
        <end position="45"/>
    </location>
</feature>
<dbReference type="FunFam" id="1.10.150.110:FF:000005">
    <property type="entry name" value="DNA polymerase POL4"/>
    <property type="match status" value="1"/>
</dbReference>
<dbReference type="PRINTS" id="PR00870">
    <property type="entry name" value="DNAPOLXBETA"/>
</dbReference>
<evidence type="ECO:0000256" key="13">
    <source>
        <dbReference type="PIRSR" id="PIRSR622312-50"/>
    </source>
</evidence>
<dbReference type="CDD" id="cd00141">
    <property type="entry name" value="NT_POLXc"/>
    <property type="match status" value="1"/>
</dbReference>
<dbReference type="PANTHER" id="PTHR11276">
    <property type="entry name" value="DNA POLYMERASE TYPE-X FAMILY MEMBER"/>
    <property type="match status" value="1"/>
</dbReference>
<dbReference type="Gene3D" id="3.40.50.10190">
    <property type="entry name" value="BRCT domain"/>
    <property type="match status" value="1"/>
</dbReference>
<dbReference type="SUPFAM" id="SSF47802">
    <property type="entry name" value="DNA polymerase beta, N-terminal domain-like"/>
    <property type="match status" value="1"/>
</dbReference>
<dbReference type="Gene3D" id="1.10.150.20">
    <property type="entry name" value="5' to 3' exonuclease, C-terminal subdomain"/>
    <property type="match status" value="1"/>
</dbReference>
<keyword evidence="11" id="KW-0456">Lyase</keyword>
<keyword evidence="10 14" id="KW-0234">DNA repair</keyword>
<keyword evidence="8 14" id="KW-0239">DNA-directed DNA polymerase</keyword>
<comment type="caution">
    <text evidence="17">The sequence shown here is derived from an EMBL/GenBank/DDBJ whole genome shotgun (WGS) entry which is preliminary data.</text>
</comment>
<dbReference type="GO" id="GO:0046872">
    <property type="term" value="F:metal ion binding"/>
    <property type="evidence" value="ECO:0007669"/>
    <property type="project" value="UniProtKB-UniRule"/>
</dbReference>
<dbReference type="InterPro" id="IPR043519">
    <property type="entry name" value="NT_sf"/>
</dbReference>
<proteinExistence type="inferred from homology"/>
<dbReference type="GO" id="GO:0005634">
    <property type="term" value="C:nucleus"/>
    <property type="evidence" value="ECO:0007669"/>
    <property type="project" value="UniProtKB-SubCell"/>
</dbReference>
<dbReference type="EC" id="2.7.7.7" evidence="14"/>
<dbReference type="Pfam" id="PF14791">
    <property type="entry name" value="DNA_pol_B_thumb"/>
    <property type="match status" value="1"/>
</dbReference>
<name>A0A9P6H2L2_9AGAM</name>
<dbReference type="InterPro" id="IPR018944">
    <property type="entry name" value="DNA_pol_lambd_fingers_domain"/>
</dbReference>